<comment type="caution">
    <text evidence="2">The sequence shown here is derived from an EMBL/GenBank/DDBJ whole genome shotgun (WGS) entry which is preliminary data.</text>
</comment>
<name>A0A0K9NUP8_ZOSMR</name>
<dbReference type="EMBL" id="LFYR01001623">
    <property type="protein sequence ID" value="KMZ60358.1"/>
    <property type="molecule type" value="Genomic_DNA"/>
</dbReference>
<evidence type="ECO:0000313" key="3">
    <source>
        <dbReference type="Proteomes" id="UP000036987"/>
    </source>
</evidence>
<gene>
    <name evidence="2" type="ORF">ZOSMA_5G02250</name>
</gene>
<sequence length="141" mass="16280">MEGTSNQNPPPQVSIVIPMPIIPPLPFPFDRPFPILPPHPQMFHPSMFVSRQLHCSDLSPSPIFASVQPDCARVPEIPQTTKDSAASELKEEYNDEEEDVFVMTDEWVEFFAKSEARRKEEKKKQKRQRKYKKQSIGEDQV</sequence>
<proteinExistence type="predicted"/>
<dbReference type="AlphaFoldDB" id="A0A0K9NUP8"/>
<protein>
    <submittedName>
        <fullName evidence="2">Uncharacterized protein</fullName>
    </submittedName>
</protein>
<accession>A0A0K9NUP8</accession>
<keyword evidence="3" id="KW-1185">Reference proteome</keyword>
<reference evidence="3" key="1">
    <citation type="journal article" date="2016" name="Nature">
        <title>The genome of the seagrass Zostera marina reveals angiosperm adaptation to the sea.</title>
        <authorList>
            <person name="Olsen J.L."/>
            <person name="Rouze P."/>
            <person name="Verhelst B."/>
            <person name="Lin Y.-C."/>
            <person name="Bayer T."/>
            <person name="Collen J."/>
            <person name="Dattolo E."/>
            <person name="De Paoli E."/>
            <person name="Dittami S."/>
            <person name="Maumus F."/>
            <person name="Michel G."/>
            <person name="Kersting A."/>
            <person name="Lauritano C."/>
            <person name="Lohaus R."/>
            <person name="Toepel M."/>
            <person name="Tonon T."/>
            <person name="Vanneste K."/>
            <person name="Amirebrahimi M."/>
            <person name="Brakel J."/>
            <person name="Bostroem C."/>
            <person name="Chovatia M."/>
            <person name="Grimwood J."/>
            <person name="Jenkins J.W."/>
            <person name="Jueterbock A."/>
            <person name="Mraz A."/>
            <person name="Stam W.T."/>
            <person name="Tice H."/>
            <person name="Bornberg-Bauer E."/>
            <person name="Green P.J."/>
            <person name="Pearson G.A."/>
            <person name="Procaccini G."/>
            <person name="Duarte C.M."/>
            <person name="Schmutz J."/>
            <person name="Reusch T.B.H."/>
            <person name="Van de Peer Y."/>
        </authorList>
    </citation>
    <scope>NUCLEOTIDE SEQUENCE [LARGE SCALE GENOMIC DNA]</scope>
    <source>
        <strain evidence="3">cv. Finnish</strain>
    </source>
</reference>
<feature type="compositionally biased region" description="Basic residues" evidence="1">
    <location>
        <begin position="124"/>
        <end position="133"/>
    </location>
</feature>
<evidence type="ECO:0000256" key="1">
    <source>
        <dbReference type="SAM" id="MobiDB-lite"/>
    </source>
</evidence>
<dbReference type="PANTHER" id="PTHR48235:SF1">
    <property type="entry name" value="OS01G0916700 PROTEIN"/>
    <property type="match status" value="1"/>
</dbReference>
<feature type="region of interest" description="Disordered" evidence="1">
    <location>
        <begin position="115"/>
        <end position="141"/>
    </location>
</feature>
<organism evidence="2 3">
    <name type="scientific">Zostera marina</name>
    <name type="common">Eelgrass</name>
    <dbReference type="NCBI Taxonomy" id="29655"/>
    <lineage>
        <taxon>Eukaryota</taxon>
        <taxon>Viridiplantae</taxon>
        <taxon>Streptophyta</taxon>
        <taxon>Embryophyta</taxon>
        <taxon>Tracheophyta</taxon>
        <taxon>Spermatophyta</taxon>
        <taxon>Magnoliopsida</taxon>
        <taxon>Liliopsida</taxon>
        <taxon>Zosteraceae</taxon>
        <taxon>Zostera</taxon>
    </lineage>
</organism>
<dbReference type="Proteomes" id="UP000036987">
    <property type="component" value="Unassembled WGS sequence"/>
</dbReference>
<evidence type="ECO:0000313" key="2">
    <source>
        <dbReference type="EMBL" id="KMZ60358.1"/>
    </source>
</evidence>
<dbReference type="PANTHER" id="PTHR48235">
    <property type="entry name" value="OS01G0916700 PROTEIN"/>
    <property type="match status" value="1"/>
</dbReference>